<dbReference type="EMBL" id="CP000859">
    <property type="protein sequence ID" value="ABW68485.1"/>
    <property type="molecule type" value="Genomic_DNA"/>
</dbReference>
<protein>
    <submittedName>
        <fullName evidence="1">Uncharacterized protein</fullName>
    </submittedName>
</protein>
<keyword evidence="2" id="KW-1185">Reference proteome</keyword>
<dbReference type="HOGENOM" id="CLU_1803023_0_0_7"/>
<dbReference type="OrthoDB" id="5418683at2"/>
<organism evidence="1 2">
    <name type="scientific">Desulfosudis oleivorans (strain DSM 6200 / JCM 39069 / Hxd3)</name>
    <name type="common">Desulfococcus oleovorans</name>
    <dbReference type="NCBI Taxonomy" id="96561"/>
    <lineage>
        <taxon>Bacteria</taxon>
        <taxon>Pseudomonadati</taxon>
        <taxon>Thermodesulfobacteriota</taxon>
        <taxon>Desulfobacteria</taxon>
        <taxon>Desulfobacterales</taxon>
        <taxon>Desulfosudaceae</taxon>
        <taxon>Desulfosudis</taxon>
    </lineage>
</organism>
<name>A8ZXA6_DESOH</name>
<proteinExistence type="predicted"/>
<evidence type="ECO:0000313" key="2">
    <source>
        <dbReference type="Proteomes" id="UP000008561"/>
    </source>
</evidence>
<dbReference type="RefSeq" id="WP_012176096.1">
    <property type="nucleotide sequence ID" value="NC_009943.1"/>
</dbReference>
<reference evidence="1 2" key="1">
    <citation type="submission" date="2007-10" db="EMBL/GenBank/DDBJ databases">
        <title>Complete sequence of Desulfococcus oleovorans Hxd3.</title>
        <authorList>
            <consortium name="US DOE Joint Genome Institute"/>
            <person name="Copeland A."/>
            <person name="Lucas S."/>
            <person name="Lapidus A."/>
            <person name="Barry K."/>
            <person name="Glavina del Rio T."/>
            <person name="Dalin E."/>
            <person name="Tice H."/>
            <person name="Pitluck S."/>
            <person name="Kiss H."/>
            <person name="Brettin T."/>
            <person name="Bruce D."/>
            <person name="Detter J.C."/>
            <person name="Han C."/>
            <person name="Schmutz J."/>
            <person name="Larimer F."/>
            <person name="Land M."/>
            <person name="Hauser L."/>
            <person name="Kyrpides N."/>
            <person name="Kim E."/>
            <person name="Wawrik B."/>
            <person name="Richardson P."/>
        </authorList>
    </citation>
    <scope>NUCLEOTIDE SEQUENCE [LARGE SCALE GENOMIC DNA]</scope>
    <source>
        <strain evidence="2">DSM 6200 / JCM 39069 / Hxd3</strain>
    </source>
</reference>
<accession>A8ZXA6</accession>
<evidence type="ECO:0000313" key="1">
    <source>
        <dbReference type="EMBL" id="ABW68485.1"/>
    </source>
</evidence>
<dbReference type="KEGG" id="dol:Dole_2682"/>
<sequence length="143" mass="16386">MDDMILYNDIYHWEGLGKAFGLATGRIRLRIFDLDKAPENRGVRHLRPMVVVVSDVPGESITVKGWAGPLASFISRAFHIDPHRMLWVEHYPAVQYGVKHVKQIDEIFEAVEFTWEEGVAVAPKWRPLKPPLRDVVKNLVDVC</sequence>
<dbReference type="AlphaFoldDB" id="A8ZXA6"/>
<dbReference type="Proteomes" id="UP000008561">
    <property type="component" value="Chromosome"/>
</dbReference>
<gene>
    <name evidence="1" type="ordered locus">Dole_2682</name>
</gene>